<dbReference type="InterPro" id="IPR025188">
    <property type="entry name" value="DUF4113"/>
</dbReference>
<accession>A0A2N0TMB2</accession>
<dbReference type="Proteomes" id="UP000232673">
    <property type="component" value="Unassembled WGS sequence"/>
</dbReference>
<dbReference type="Pfam" id="PF13438">
    <property type="entry name" value="DUF4113"/>
    <property type="match status" value="1"/>
</dbReference>
<gene>
    <name evidence="2" type="ORF">APR41_11425</name>
</gene>
<evidence type="ECO:0000313" key="3">
    <source>
        <dbReference type="Proteomes" id="UP000232673"/>
    </source>
</evidence>
<sequence>MLTKAALYGSKQIFKPGCQYKIIIGITSASEWQLSLFSEKNTRHHKFMKTIDRLNRIENGKIKFTGMDPGQTWKMKQERLHIVIPIGLIRLFGLSVLKRKHRF</sequence>
<name>A0A2N0TMB2_9FLAO</name>
<feature type="domain" description="DUF4113" evidence="1">
    <location>
        <begin position="46"/>
        <end position="80"/>
    </location>
</feature>
<protein>
    <recommendedName>
        <fullName evidence="1">DUF4113 domain-containing protein</fullName>
    </recommendedName>
</protein>
<evidence type="ECO:0000313" key="2">
    <source>
        <dbReference type="EMBL" id="PKD15884.1"/>
    </source>
</evidence>
<organism evidence="2 3">
    <name type="scientific">Salegentibacter salinarum</name>
    <dbReference type="NCBI Taxonomy" id="447422"/>
    <lineage>
        <taxon>Bacteria</taxon>
        <taxon>Pseudomonadati</taxon>
        <taxon>Bacteroidota</taxon>
        <taxon>Flavobacteriia</taxon>
        <taxon>Flavobacteriales</taxon>
        <taxon>Flavobacteriaceae</taxon>
        <taxon>Salegentibacter</taxon>
    </lineage>
</organism>
<evidence type="ECO:0000259" key="1">
    <source>
        <dbReference type="Pfam" id="PF13438"/>
    </source>
</evidence>
<keyword evidence="3" id="KW-1185">Reference proteome</keyword>
<dbReference type="EMBL" id="LKTS01000048">
    <property type="protein sequence ID" value="PKD15884.1"/>
    <property type="molecule type" value="Genomic_DNA"/>
</dbReference>
<reference evidence="2 3" key="1">
    <citation type="submission" date="2015-10" db="EMBL/GenBank/DDBJ databases">
        <title>Draft genome sequence of Salegentibacter salinarum KCTC 12975.</title>
        <authorList>
            <person name="Lin W."/>
            <person name="Zheng Q."/>
        </authorList>
    </citation>
    <scope>NUCLEOTIDE SEQUENCE [LARGE SCALE GENOMIC DNA]</scope>
    <source>
        <strain evidence="2 3">KCTC 12975</strain>
    </source>
</reference>
<dbReference type="AlphaFoldDB" id="A0A2N0TMB2"/>
<proteinExistence type="predicted"/>
<comment type="caution">
    <text evidence="2">The sequence shown here is derived from an EMBL/GenBank/DDBJ whole genome shotgun (WGS) entry which is preliminary data.</text>
</comment>